<dbReference type="InterPro" id="IPR038468">
    <property type="entry name" value="MmpS_C"/>
</dbReference>
<keyword evidence="2" id="KW-1185">Reference proteome</keyword>
<dbReference type="Proteomes" id="UP001597073">
    <property type="component" value="Unassembled WGS sequence"/>
</dbReference>
<evidence type="ECO:0000313" key="2">
    <source>
        <dbReference type="Proteomes" id="UP001597073"/>
    </source>
</evidence>
<dbReference type="PROSITE" id="PS51257">
    <property type="entry name" value="PROKAR_LIPOPROTEIN"/>
    <property type="match status" value="1"/>
</dbReference>
<dbReference type="Gene3D" id="2.60.40.2880">
    <property type="entry name" value="MmpS1-5, C-terminal soluble domain"/>
    <property type="match status" value="1"/>
</dbReference>
<accession>A0ABW2ZD68</accession>
<dbReference type="EMBL" id="JBHTIA010000003">
    <property type="protein sequence ID" value="MFD0764114.1"/>
    <property type="molecule type" value="Genomic_DNA"/>
</dbReference>
<sequence>MKKLLYLSLIAFIGSSCSYTVYDMSKGELPIAKKSTYKVEYTSEIPDGTTALISYQDVNNVRHIEEHHKGNFNKAVELPSGQNVKLTVDVKLPKTSPASQLVTTIKVDGEVVDTKTQTGKKVLYRFEFKLP</sequence>
<reference evidence="2" key="1">
    <citation type="journal article" date="2019" name="Int. J. Syst. Evol. Microbiol.">
        <title>The Global Catalogue of Microorganisms (GCM) 10K type strain sequencing project: providing services to taxonomists for standard genome sequencing and annotation.</title>
        <authorList>
            <consortium name="The Broad Institute Genomics Platform"/>
            <consortium name="The Broad Institute Genome Sequencing Center for Infectious Disease"/>
            <person name="Wu L."/>
            <person name="Ma J."/>
        </authorList>
    </citation>
    <scope>NUCLEOTIDE SEQUENCE [LARGE SCALE GENOMIC DNA]</scope>
    <source>
        <strain evidence="2">CCUG 60742</strain>
    </source>
</reference>
<gene>
    <name evidence="1" type="ORF">ACFQZI_04580</name>
</gene>
<protein>
    <recommendedName>
        <fullName evidence="3">Lipoprotein</fullName>
    </recommendedName>
</protein>
<organism evidence="1 2">
    <name type="scientific">Mucilaginibacter lutimaris</name>
    <dbReference type="NCBI Taxonomy" id="931629"/>
    <lineage>
        <taxon>Bacteria</taxon>
        <taxon>Pseudomonadati</taxon>
        <taxon>Bacteroidota</taxon>
        <taxon>Sphingobacteriia</taxon>
        <taxon>Sphingobacteriales</taxon>
        <taxon>Sphingobacteriaceae</taxon>
        <taxon>Mucilaginibacter</taxon>
    </lineage>
</organism>
<proteinExistence type="predicted"/>
<name>A0ABW2ZD68_9SPHI</name>
<dbReference type="RefSeq" id="WP_377139013.1">
    <property type="nucleotide sequence ID" value="NZ_JBHTIA010000003.1"/>
</dbReference>
<comment type="caution">
    <text evidence="1">The sequence shown here is derived from an EMBL/GenBank/DDBJ whole genome shotgun (WGS) entry which is preliminary data.</text>
</comment>
<evidence type="ECO:0008006" key="3">
    <source>
        <dbReference type="Google" id="ProtNLM"/>
    </source>
</evidence>
<evidence type="ECO:0000313" key="1">
    <source>
        <dbReference type="EMBL" id="MFD0764114.1"/>
    </source>
</evidence>